<dbReference type="InterPro" id="IPR036890">
    <property type="entry name" value="HATPase_C_sf"/>
</dbReference>
<sequence>MATLVIGAMTTESVGPLISGCGAVTVTAAIVLTVWSPQQPRILLLALPVAAGVSLAATSAYEGPARSAAANWWTAETVALMMLTVVGARRAGSWTAIGLAALLTTTITLSPLRITMNVVPPSSRSETLQLVLIWAILAMVAMGVGAYLRHLDARSRAIATAERRAERLSLARDLHDYAAHDVTAVVVLVEAAQVLAKKDPRQALELLPEIGAAGAQALKAMDHTVQLLAEAPSGDRQERTVESAGRLELVSGTGGEEEKNTILPSPSGPRRDLSELVSLVARFNRTGLPETVLLMAERTMNDIPAEVSAMGYRVIVEALTNVRRHAASASRVEILLCREEVEGAPLLRVQITDDAQHPKVEPGLVARAAGAGGTGISSLSEQVTALGGRLTAGSHQGGGWRVAVVLPLGSSYQAPGRRNLPNG</sequence>
<dbReference type="PANTHER" id="PTHR24421">
    <property type="entry name" value="NITRATE/NITRITE SENSOR PROTEIN NARX-RELATED"/>
    <property type="match status" value="1"/>
</dbReference>
<dbReference type="Gene3D" id="3.30.565.10">
    <property type="entry name" value="Histidine kinase-like ATPase, C-terminal domain"/>
    <property type="match status" value="1"/>
</dbReference>
<evidence type="ECO:0000256" key="5">
    <source>
        <dbReference type="ARBA" id="ARBA00022741"/>
    </source>
</evidence>
<keyword evidence="9" id="KW-1133">Transmembrane helix</keyword>
<proteinExistence type="predicted"/>
<evidence type="ECO:0000256" key="4">
    <source>
        <dbReference type="ARBA" id="ARBA00022679"/>
    </source>
</evidence>
<dbReference type="Pfam" id="PF07730">
    <property type="entry name" value="HisKA_3"/>
    <property type="match status" value="1"/>
</dbReference>
<keyword evidence="5" id="KW-0547">Nucleotide-binding</keyword>
<reference evidence="11 12" key="1">
    <citation type="journal article" date="2020" name="Int. J. Syst. Evol. Microbiol.">
        <title>Reclassification of Streptomyces castelarensis and Streptomyces sporoclivatus as later heterotypic synonyms of Streptomyces antimycoticus.</title>
        <authorList>
            <person name="Komaki H."/>
            <person name="Tamura T."/>
        </authorList>
    </citation>
    <scope>NUCLEOTIDE SEQUENCE [LARGE SCALE GENOMIC DNA]</scope>
    <source>
        <strain evidence="11 12">NBRC 100767</strain>
    </source>
</reference>
<dbReference type="InterPro" id="IPR011712">
    <property type="entry name" value="Sig_transdc_His_kin_sub3_dim/P"/>
</dbReference>
<dbReference type="InterPro" id="IPR050482">
    <property type="entry name" value="Sensor_HK_TwoCompSys"/>
</dbReference>
<evidence type="ECO:0000256" key="2">
    <source>
        <dbReference type="ARBA" id="ARBA00012438"/>
    </source>
</evidence>
<organism evidence="11 12">
    <name type="scientific">Streptomyces antimycoticus</name>
    <dbReference type="NCBI Taxonomy" id="68175"/>
    <lineage>
        <taxon>Bacteria</taxon>
        <taxon>Bacillati</taxon>
        <taxon>Actinomycetota</taxon>
        <taxon>Actinomycetes</taxon>
        <taxon>Kitasatosporales</taxon>
        <taxon>Streptomycetaceae</taxon>
        <taxon>Streptomyces</taxon>
        <taxon>Streptomyces violaceusniger group</taxon>
    </lineage>
</organism>
<dbReference type="Gene3D" id="1.20.5.1930">
    <property type="match status" value="1"/>
</dbReference>
<dbReference type="GO" id="GO:0000155">
    <property type="term" value="F:phosphorelay sensor kinase activity"/>
    <property type="evidence" value="ECO:0007669"/>
    <property type="project" value="InterPro"/>
</dbReference>
<keyword evidence="7" id="KW-0067">ATP-binding</keyword>
<feature type="transmembrane region" description="Helical" evidence="9">
    <location>
        <begin position="14"/>
        <end position="35"/>
    </location>
</feature>
<dbReference type="GO" id="GO:0016020">
    <property type="term" value="C:membrane"/>
    <property type="evidence" value="ECO:0007669"/>
    <property type="project" value="InterPro"/>
</dbReference>
<evidence type="ECO:0000256" key="1">
    <source>
        <dbReference type="ARBA" id="ARBA00000085"/>
    </source>
</evidence>
<gene>
    <name evidence="11" type="ORF">SSPO_055700</name>
</gene>
<name>A0A499UPA1_9ACTN</name>
<feature type="transmembrane region" description="Helical" evidence="9">
    <location>
        <begin position="94"/>
        <end position="116"/>
    </location>
</feature>
<dbReference type="PANTHER" id="PTHR24421:SF10">
    <property type="entry name" value="NITRATE_NITRITE SENSOR PROTEIN NARQ"/>
    <property type="match status" value="1"/>
</dbReference>
<dbReference type="EMBL" id="AP019620">
    <property type="protein sequence ID" value="BBJ42852.1"/>
    <property type="molecule type" value="Genomic_DNA"/>
</dbReference>
<accession>A0A499UPA1</accession>
<evidence type="ECO:0000256" key="3">
    <source>
        <dbReference type="ARBA" id="ARBA00022553"/>
    </source>
</evidence>
<feature type="domain" description="Signal transduction histidine kinase subgroup 3 dimerisation and phosphoacceptor" evidence="10">
    <location>
        <begin position="166"/>
        <end position="229"/>
    </location>
</feature>
<feature type="transmembrane region" description="Helical" evidence="9">
    <location>
        <begin position="67"/>
        <end position="87"/>
    </location>
</feature>
<evidence type="ECO:0000259" key="10">
    <source>
        <dbReference type="Pfam" id="PF07730"/>
    </source>
</evidence>
<evidence type="ECO:0000256" key="6">
    <source>
        <dbReference type="ARBA" id="ARBA00022777"/>
    </source>
</evidence>
<keyword evidence="6" id="KW-0418">Kinase</keyword>
<dbReference type="GO" id="GO:0046983">
    <property type="term" value="F:protein dimerization activity"/>
    <property type="evidence" value="ECO:0007669"/>
    <property type="project" value="InterPro"/>
</dbReference>
<dbReference type="SUPFAM" id="SSF55874">
    <property type="entry name" value="ATPase domain of HSP90 chaperone/DNA topoisomerase II/histidine kinase"/>
    <property type="match status" value="1"/>
</dbReference>
<keyword evidence="4" id="KW-0808">Transferase</keyword>
<feature type="transmembrane region" description="Helical" evidence="9">
    <location>
        <begin position="42"/>
        <end position="61"/>
    </location>
</feature>
<dbReference type="EC" id="2.7.13.3" evidence="2"/>
<dbReference type="AlphaFoldDB" id="A0A499UPA1"/>
<evidence type="ECO:0000313" key="12">
    <source>
        <dbReference type="Proteomes" id="UP000463951"/>
    </source>
</evidence>
<protein>
    <recommendedName>
        <fullName evidence="2">histidine kinase</fullName>
        <ecNumber evidence="2">2.7.13.3</ecNumber>
    </recommendedName>
</protein>
<dbReference type="CDD" id="cd16917">
    <property type="entry name" value="HATPase_UhpB-NarQ-NarX-like"/>
    <property type="match status" value="1"/>
</dbReference>
<feature type="transmembrane region" description="Helical" evidence="9">
    <location>
        <begin position="128"/>
        <end position="148"/>
    </location>
</feature>
<keyword evidence="8" id="KW-0902">Two-component regulatory system</keyword>
<keyword evidence="9" id="KW-0812">Transmembrane</keyword>
<dbReference type="GO" id="GO:0005524">
    <property type="term" value="F:ATP binding"/>
    <property type="evidence" value="ECO:0007669"/>
    <property type="project" value="UniProtKB-KW"/>
</dbReference>
<evidence type="ECO:0000256" key="7">
    <source>
        <dbReference type="ARBA" id="ARBA00022840"/>
    </source>
</evidence>
<evidence type="ECO:0000256" key="8">
    <source>
        <dbReference type="ARBA" id="ARBA00023012"/>
    </source>
</evidence>
<comment type="catalytic activity">
    <reaction evidence="1">
        <text>ATP + protein L-histidine = ADP + protein N-phospho-L-histidine.</text>
        <dbReference type="EC" id="2.7.13.3"/>
    </reaction>
</comment>
<evidence type="ECO:0000313" key="11">
    <source>
        <dbReference type="EMBL" id="BBJ42852.1"/>
    </source>
</evidence>
<keyword evidence="3" id="KW-0597">Phosphoprotein</keyword>
<dbReference type="Proteomes" id="UP000463951">
    <property type="component" value="Chromosome"/>
</dbReference>
<evidence type="ECO:0000256" key="9">
    <source>
        <dbReference type="SAM" id="Phobius"/>
    </source>
</evidence>
<keyword evidence="9" id="KW-0472">Membrane</keyword>